<gene>
    <name evidence="3" type="ORF">Vau01_028170</name>
</gene>
<dbReference type="NCBIfam" id="TIGR00254">
    <property type="entry name" value="GGDEF"/>
    <property type="match status" value="1"/>
</dbReference>
<dbReference type="RefSeq" id="WP_203991919.1">
    <property type="nucleotide sequence ID" value="NZ_BOPG01000016.1"/>
</dbReference>
<feature type="transmembrane region" description="Helical" evidence="1">
    <location>
        <begin position="142"/>
        <end position="161"/>
    </location>
</feature>
<dbReference type="InterPro" id="IPR043128">
    <property type="entry name" value="Rev_trsase/Diguanyl_cyclase"/>
</dbReference>
<feature type="domain" description="GGDEF" evidence="2">
    <location>
        <begin position="390"/>
        <end position="517"/>
    </location>
</feature>
<evidence type="ECO:0000313" key="3">
    <source>
        <dbReference type="EMBL" id="GIJ55301.1"/>
    </source>
</evidence>
<dbReference type="PROSITE" id="PS50887">
    <property type="entry name" value="GGDEF"/>
    <property type="match status" value="1"/>
</dbReference>
<protein>
    <recommendedName>
        <fullName evidence="2">GGDEF domain-containing protein</fullName>
    </recommendedName>
</protein>
<feature type="transmembrane region" description="Helical" evidence="1">
    <location>
        <begin position="173"/>
        <end position="193"/>
    </location>
</feature>
<dbReference type="InterPro" id="IPR052155">
    <property type="entry name" value="Biofilm_reg_signaling"/>
</dbReference>
<keyword evidence="4" id="KW-1185">Reference proteome</keyword>
<keyword evidence="1" id="KW-1133">Transmembrane helix</keyword>
<feature type="transmembrane region" description="Helical" evidence="1">
    <location>
        <begin position="205"/>
        <end position="222"/>
    </location>
</feature>
<dbReference type="Gene3D" id="3.30.70.270">
    <property type="match status" value="1"/>
</dbReference>
<dbReference type="AlphaFoldDB" id="A0A8J4DZ37"/>
<feature type="transmembrane region" description="Helical" evidence="1">
    <location>
        <begin position="275"/>
        <end position="292"/>
    </location>
</feature>
<organism evidence="3 4">
    <name type="scientific">Virgisporangium aurantiacum</name>
    <dbReference type="NCBI Taxonomy" id="175570"/>
    <lineage>
        <taxon>Bacteria</taxon>
        <taxon>Bacillati</taxon>
        <taxon>Actinomycetota</taxon>
        <taxon>Actinomycetes</taxon>
        <taxon>Micromonosporales</taxon>
        <taxon>Micromonosporaceae</taxon>
        <taxon>Virgisporangium</taxon>
    </lineage>
</organism>
<feature type="transmembrane region" description="Helical" evidence="1">
    <location>
        <begin position="110"/>
        <end position="135"/>
    </location>
</feature>
<dbReference type="CDD" id="cd01949">
    <property type="entry name" value="GGDEF"/>
    <property type="match status" value="1"/>
</dbReference>
<evidence type="ECO:0000259" key="2">
    <source>
        <dbReference type="PROSITE" id="PS50887"/>
    </source>
</evidence>
<feature type="transmembrane region" description="Helical" evidence="1">
    <location>
        <begin position="76"/>
        <end position="98"/>
    </location>
</feature>
<dbReference type="EMBL" id="BOPG01000016">
    <property type="protein sequence ID" value="GIJ55301.1"/>
    <property type="molecule type" value="Genomic_DNA"/>
</dbReference>
<accession>A0A8J4DZ37</accession>
<dbReference type="InterPro" id="IPR029787">
    <property type="entry name" value="Nucleotide_cyclase"/>
</dbReference>
<comment type="caution">
    <text evidence="3">The sequence shown here is derived from an EMBL/GenBank/DDBJ whole genome shotgun (WGS) entry which is preliminary data.</text>
</comment>
<dbReference type="Proteomes" id="UP000612585">
    <property type="component" value="Unassembled WGS sequence"/>
</dbReference>
<keyword evidence="1" id="KW-0472">Membrane</keyword>
<evidence type="ECO:0000313" key="4">
    <source>
        <dbReference type="Proteomes" id="UP000612585"/>
    </source>
</evidence>
<dbReference type="InterPro" id="IPR000160">
    <property type="entry name" value="GGDEF_dom"/>
</dbReference>
<feature type="transmembrane region" description="Helical" evidence="1">
    <location>
        <begin position="35"/>
        <end position="55"/>
    </location>
</feature>
<reference evidence="3" key="1">
    <citation type="submission" date="2021-01" db="EMBL/GenBank/DDBJ databases">
        <title>Whole genome shotgun sequence of Virgisporangium aurantiacum NBRC 16421.</title>
        <authorList>
            <person name="Komaki H."/>
            <person name="Tamura T."/>
        </authorList>
    </citation>
    <scope>NUCLEOTIDE SEQUENCE</scope>
    <source>
        <strain evidence="3">NBRC 16421</strain>
    </source>
</reference>
<feature type="transmembrane region" description="Helical" evidence="1">
    <location>
        <begin position="12"/>
        <end position="29"/>
    </location>
</feature>
<dbReference type="Pfam" id="PF00990">
    <property type="entry name" value="GGDEF"/>
    <property type="match status" value="1"/>
</dbReference>
<name>A0A8J4DZ37_9ACTN</name>
<sequence length="517" mass="55440">MSTVATWWSRDRGLVGIVVAALVTVLVYGPDLIPMPALGQVAWSTVCVVEVMVVRQCFRIARLPGIGSSVRRFHRLVGWACVSFTTSCFVQLGIALLWPDDPRVIAGSPLQVVFQAGGAAILTTAMATSPLGLAGRRERIRFWLDAAVVLVGVGLFAWQLGGYSAADTRPAELVRALIGPAGFMVIAFGLVKLSLGGNVLFSRTAGVLAAVTAVLISVDAVLTQRMVDAGHPSWPNGLGMLANLLLLAALRIQHRQLRMGGLGTRRDNRDPYSRLPYLAVGASYGLLIWALAGEGLTLRAWVVLGGAIVGSALVVARQLAAFADNDDLLARLNAKVEELAEARDVLQRAVLQRDGLAERLRHLAYHDSLTGLANRTMFREKLQAALTSGETPTVLIIDLNDFKPVNDQHGHNAGDQVLQAAALRLSRCVRDSGTVARLGGDEFGAVLTDPAVDIADLVERMELMIVQPVRVGTGAARAEVRVRASFGWATAEPGERMSDLLHRADLAMYADKAFSKR</sequence>
<proteinExistence type="predicted"/>
<feature type="transmembrane region" description="Helical" evidence="1">
    <location>
        <begin position="234"/>
        <end position="254"/>
    </location>
</feature>
<evidence type="ECO:0000256" key="1">
    <source>
        <dbReference type="SAM" id="Phobius"/>
    </source>
</evidence>
<keyword evidence="1" id="KW-0812">Transmembrane</keyword>
<dbReference type="PANTHER" id="PTHR44757">
    <property type="entry name" value="DIGUANYLATE CYCLASE DGCP"/>
    <property type="match status" value="1"/>
</dbReference>
<dbReference type="SUPFAM" id="SSF55073">
    <property type="entry name" value="Nucleotide cyclase"/>
    <property type="match status" value="1"/>
</dbReference>
<feature type="transmembrane region" description="Helical" evidence="1">
    <location>
        <begin position="298"/>
        <end position="316"/>
    </location>
</feature>
<dbReference type="PANTHER" id="PTHR44757:SF2">
    <property type="entry name" value="BIOFILM ARCHITECTURE MAINTENANCE PROTEIN MBAA"/>
    <property type="match status" value="1"/>
</dbReference>
<dbReference type="SMART" id="SM00267">
    <property type="entry name" value="GGDEF"/>
    <property type="match status" value="1"/>
</dbReference>